<reference evidence="1" key="1">
    <citation type="submission" date="2020-05" db="EMBL/GenBank/DDBJ databases">
        <authorList>
            <person name="Rincon C."/>
            <person name="Sanders R I."/>
            <person name="Robbins C."/>
            <person name="Chaturvedi A."/>
        </authorList>
    </citation>
    <scope>NUCLEOTIDE SEQUENCE</scope>
    <source>
        <strain evidence="1">CHB12</strain>
    </source>
</reference>
<dbReference type="VEuPathDB" id="FungiDB:RhiirA1_403656"/>
<organism evidence="1 2">
    <name type="scientific">Rhizophagus irregularis</name>
    <dbReference type="NCBI Taxonomy" id="588596"/>
    <lineage>
        <taxon>Eukaryota</taxon>
        <taxon>Fungi</taxon>
        <taxon>Fungi incertae sedis</taxon>
        <taxon>Mucoromycota</taxon>
        <taxon>Glomeromycotina</taxon>
        <taxon>Glomeromycetes</taxon>
        <taxon>Glomerales</taxon>
        <taxon>Glomeraceae</taxon>
        <taxon>Rhizophagus</taxon>
    </lineage>
</organism>
<accession>A0A2I1FIL8</accession>
<dbReference type="OrthoDB" id="2418714at2759"/>
<evidence type="ECO:0000313" key="2">
    <source>
        <dbReference type="Proteomes" id="UP000684084"/>
    </source>
</evidence>
<evidence type="ECO:0000313" key="1">
    <source>
        <dbReference type="EMBL" id="CAB5350982.1"/>
    </source>
</evidence>
<dbReference type="VEuPathDB" id="FungiDB:RhiirFUN_002941"/>
<gene>
    <name evidence="1" type="ORF">CHRIB12_LOCUS4999</name>
</gene>
<dbReference type="VEuPathDB" id="FungiDB:FUN_021017"/>
<sequence length="134" mass="15350">MRGDLDNEYSGKVIHIIPNADFTDKTFEPASAEASLELNRYDDVQGINSGYYNFLKIKNFESVDAIAPENNGIHHLYQITIARKHDTKVNGLLKLKNHLEGNLPIHLYFVIPNINCIFDNFSFQNYVTIGNEKY</sequence>
<comment type="caution">
    <text evidence="1">The sequence shown here is derived from an EMBL/GenBank/DDBJ whole genome shotgun (WGS) entry which is preliminary data.</text>
</comment>
<name>A0A2I1FIL8_9GLOM</name>
<dbReference type="EMBL" id="CAGKOT010000008">
    <property type="protein sequence ID" value="CAB5350982.1"/>
    <property type="molecule type" value="Genomic_DNA"/>
</dbReference>
<proteinExistence type="predicted"/>
<dbReference type="AlphaFoldDB" id="A0A2I1FIL8"/>
<dbReference type="Proteomes" id="UP000684084">
    <property type="component" value="Unassembled WGS sequence"/>
</dbReference>
<protein>
    <submittedName>
        <fullName evidence="1">Uncharacterized protein</fullName>
    </submittedName>
</protein>